<evidence type="ECO:0000259" key="3">
    <source>
        <dbReference type="Pfam" id="PF07883"/>
    </source>
</evidence>
<dbReference type="RefSeq" id="WP_345632651.1">
    <property type="nucleotide sequence ID" value="NZ_BAABJQ010000014.1"/>
</dbReference>
<dbReference type="Proteomes" id="UP001501570">
    <property type="component" value="Unassembled WGS sequence"/>
</dbReference>
<dbReference type="PANTHER" id="PTHR41517:SF1">
    <property type="entry name" value="CUPIN"/>
    <property type="match status" value="1"/>
</dbReference>
<sequence>MAKTFYDDWLETPDRLQQEFWNSPAVARDKDIPWVSTPQDAKVKLMVANELGFATMGSNVLKAEIPVGWHTGRHRHGEESLHILSGEGFSIIEGQRFDWHEGSTLHIPFWHEHQHFNTGDVPVLYVSGMAFDLERFVRVARIQQLAECGPNDPAELAAMPAQVSEYYKDDGGRALIHLEDAPTDPSYSAQGNIAAVRNQHGFTQHLVVPRNGFRSVSVAVTTRWRDEAFHHSGRHKHLEAVVYAIEGQGYTEMQGRDVPWEAGDVLYVPPAMWEHEHTNDNPNPVQQLRIAFGIRTWFTSVWPEGFGSQRIYDEDGNPIEAGAINRERERSRS</sequence>
<dbReference type="SUPFAM" id="SSF51182">
    <property type="entry name" value="RmlC-like cupins"/>
    <property type="match status" value="1"/>
</dbReference>
<evidence type="ECO:0000256" key="1">
    <source>
        <dbReference type="ARBA" id="ARBA00022964"/>
    </source>
</evidence>
<dbReference type="EMBL" id="BAABJQ010000014">
    <property type="protein sequence ID" value="GAA5190465.1"/>
    <property type="molecule type" value="Genomic_DNA"/>
</dbReference>
<feature type="domain" description="Cupin type-2" evidence="3">
    <location>
        <begin position="64"/>
        <end position="126"/>
    </location>
</feature>
<accession>A0ABP9S3R0</accession>
<reference evidence="5" key="1">
    <citation type="journal article" date="2019" name="Int. J. Syst. Evol. Microbiol.">
        <title>The Global Catalogue of Microorganisms (GCM) 10K type strain sequencing project: providing services to taxonomists for standard genome sequencing and annotation.</title>
        <authorList>
            <consortium name="The Broad Institute Genomics Platform"/>
            <consortium name="The Broad Institute Genome Sequencing Center for Infectious Disease"/>
            <person name="Wu L."/>
            <person name="Ma J."/>
        </authorList>
    </citation>
    <scope>NUCLEOTIDE SEQUENCE [LARGE SCALE GENOMIC DNA]</scope>
    <source>
        <strain evidence="5">JCM 18304</strain>
    </source>
</reference>
<keyword evidence="1" id="KW-0223">Dioxygenase</keyword>
<protein>
    <recommendedName>
        <fullName evidence="3">Cupin type-2 domain-containing protein</fullName>
    </recommendedName>
</protein>
<gene>
    <name evidence="4" type="ORF">GCM10023322_45650</name>
</gene>
<dbReference type="InterPro" id="IPR011051">
    <property type="entry name" value="RmlC_Cupin_sf"/>
</dbReference>
<name>A0ABP9S3R0_9ACTN</name>
<evidence type="ECO:0000313" key="4">
    <source>
        <dbReference type="EMBL" id="GAA5190465.1"/>
    </source>
</evidence>
<proteinExistence type="predicted"/>
<evidence type="ECO:0000256" key="2">
    <source>
        <dbReference type="ARBA" id="ARBA00023002"/>
    </source>
</evidence>
<comment type="caution">
    <text evidence="4">The sequence shown here is derived from an EMBL/GenBank/DDBJ whole genome shotgun (WGS) entry which is preliminary data.</text>
</comment>
<evidence type="ECO:0000313" key="5">
    <source>
        <dbReference type="Proteomes" id="UP001501570"/>
    </source>
</evidence>
<organism evidence="4 5">
    <name type="scientific">Rugosimonospora acidiphila</name>
    <dbReference type="NCBI Taxonomy" id="556531"/>
    <lineage>
        <taxon>Bacteria</taxon>
        <taxon>Bacillati</taxon>
        <taxon>Actinomycetota</taxon>
        <taxon>Actinomycetes</taxon>
        <taxon>Micromonosporales</taxon>
        <taxon>Micromonosporaceae</taxon>
        <taxon>Rugosimonospora</taxon>
    </lineage>
</organism>
<dbReference type="InterPro" id="IPR014710">
    <property type="entry name" value="RmlC-like_jellyroll"/>
</dbReference>
<dbReference type="InterPro" id="IPR047183">
    <property type="entry name" value="GDO-like"/>
</dbReference>
<keyword evidence="2" id="KW-0560">Oxidoreductase</keyword>
<keyword evidence="5" id="KW-1185">Reference proteome</keyword>
<dbReference type="Pfam" id="PF07883">
    <property type="entry name" value="Cupin_2"/>
    <property type="match status" value="1"/>
</dbReference>
<dbReference type="InterPro" id="IPR013096">
    <property type="entry name" value="Cupin_2"/>
</dbReference>
<dbReference type="PANTHER" id="PTHR41517">
    <property type="entry name" value="1,2-DIOXYGENASE PROTEIN-RELATED"/>
    <property type="match status" value="1"/>
</dbReference>
<dbReference type="Gene3D" id="2.60.120.10">
    <property type="entry name" value="Jelly Rolls"/>
    <property type="match status" value="2"/>
</dbReference>